<reference evidence="3 4" key="1">
    <citation type="journal article" date="2012" name="Nat. Biotechnol.">
        <title>Draft genome sequence of pigeonpea (Cajanus cajan), an orphan legume crop of resource-poor farmers.</title>
        <authorList>
            <person name="Varshney R.K."/>
            <person name="Chen W."/>
            <person name="Li Y."/>
            <person name="Bharti A.K."/>
            <person name="Saxena R.K."/>
            <person name="Schlueter J.A."/>
            <person name="Donoghue M.T."/>
            <person name="Azam S."/>
            <person name="Fan G."/>
            <person name="Whaley A.M."/>
            <person name="Farmer A.D."/>
            <person name="Sheridan J."/>
            <person name="Iwata A."/>
            <person name="Tuteja R."/>
            <person name="Penmetsa R.V."/>
            <person name="Wu W."/>
            <person name="Upadhyaya H.D."/>
            <person name="Yang S.P."/>
            <person name="Shah T."/>
            <person name="Saxena K.B."/>
            <person name="Michael T."/>
            <person name="McCombie W.R."/>
            <person name="Yang B."/>
            <person name="Zhang G."/>
            <person name="Yang H."/>
            <person name="Wang J."/>
            <person name="Spillane C."/>
            <person name="Cook D.R."/>
            <person name="May G.D."/>
            <person name="Xu X."/>
            <person name="Jackson S.A."/>
        </authorList>
    </citation>
    <scope>NUCLEOTIDE SEQUENCE [LARGE SCALE GENOMIC DNA]</scope>
    <source>
        <strain evidence="4">cv. Asha</strain>
    </source>
</reference>
<sequence length="261" mass="30086">MQKLHNKIKSIGNNCIRKFVVVYFDDILVDSKTLDKHLGNLRQVLIILRENHLYVNLEKCTFCKDQVKFLGFIVGKEGVHVDPEKIKSIQDWPTPKSVGDVRSFHGLASFYRRFVKDFSTLASPLNELVKKDVPFIWGETQEKAFKNLKEKLTNAPILALLNFEQTFELECDASGFGIGVVLLQGGHPIAYFSEKLHGATLNYPTYDKELYALTIALQFWEHYLVTTKFIIHTDHESLKYIRGQGKLNKGMRNHIRVILIY</sequence>
<dbReference type="Gene3D" id="3.30.70.270">
    <property type="match status" value="2"/>
</dbReference>
<dbReference type="InterPro" id="IPR043502">
    <property type="entry name" value="DNA/RNA_pol_sf"/>
</dbReference>
<evidence type="ECO:0000313" key="4">
    <source>
        <dbReference type="Proteomes" id="UP000075243"/>
    </source>
</evidence>
<feature type="domain" description="Reverse transcriptase" evidence="2">
    <location>
        <begin position="1"/>
        <end position="74"/>
    </location>
</feature>
<keyword evidence="1" id="KW-0511">Multifunctional enzyme</keyword>
<dbReference type="PROSITE" id="PS50878">
    <property type="entry name" value="RT_POL"/>
    <property type="match status" value="1"/>
</dbReference>
<dbReference type="InterPro" id="IPR043128">
    <property type="entry name" value="Rev_trsase/Diguanyl_cyclase"/>
</dbReference>
<dbReference type="CDD" id="cd09274">
    <property type="entry name" value="RNase_HI_RT_Ty3"/>
    <property type="match status" value="1"/>
</dbReference>
<dbReference type="InterPro" id="IPR041577">
    <property type="entry name" value="RT_RNaseH_2"/>
</dbReference>
<dbReference type="Proteomes" id="UP000075243">
    <property type="component" value="Chromosome 8"/>
</dbReference>
<dbReference type="FunFam" id="3.30.70.270:FF:000020">
    <property type="entry name" value="Transposon Tf2-6 polyprotein-like Protein"/>
    <property type="match status" value="1"/>
</dbReference>
<dbReference type="InterPro" id="IPR050951">
    <property type="entry name" value="Retrovirus_Pol_polyprotein"/>
</dbReference>
<dbReference type="SUPFAM" id="SSF56672">
    <property type="entry name" value="DNA/RNA polymerases"/>
    <property type="match status" value="1"/>
</dbReference>
<dbReference type="PANTHER" id="PTHR37984:SF5">
    <property type="entry name" value="PROTEIN NYNRIN-LIKE"/>
    <property type="match status" value="1"/>
</dbReference>
<dbReference type="Pfam" id="PF00078">
    <property type="entry name" value="RVT_1"/>
    <property type="match status" value="1"/>
</dbReference>
<dbReference type="Pfam" id="PF17919">
    <property type="entry name" value="RT_RNaseH_2"/>
    <property type="match status" value="1"/>
</dbReference>
<dbReference type="AlphaFoldDB" id="A0A151T4B7"/>
<dbReference type="EMBL" id="CM003610">
    <property type="protein sequence ID" value="KYP61858.1"/>
    <property type="molecule type" value="Genomic_DNA"/>
</dbReference>
<name>A0A151T4B7_CAJCA</name>
<dbReference type="Gramene" id="C.cajan_15905.t">
    <property type="protein sequence ID" value="C.cajan_15905.t.cds1"/>
    <property type="gene ID" value="C.cajan_15905"/>
</dbReference>
<dbReference type="GO" id="GO:0003824">
    <property type="term" value="F:catalytic activity"/>
    <property type="evidence" value="ECO:0007669"/>
    <property type="project" value="UniProtKB-KW"/>
</dbReference>
<gene>
    <name evidence="3" type="ORF">KK1_016370</name>
</gene>
<evidence type="ECO:0000313" key="3">
    <source>
        <dbReference type="EMBL" id="KYP61858.1"/>
    </source>
</evidence>
<dbReference type="PANTHER" id="PTHR37984">
    <property type="entry name" value="PROTEIN CBG26694"/>
    <property type="match status" value="1"/>
</dbReference>
<proteinExistence type="predicted"/>
<evidence type="ECO:0000259" key="2">
    <source>
        <dbReference type="PROSITE" id="PS50878"/>
    </source>
</evidence>
<dbReference type="InterPro" id="IPR000477">
    <property type="entry name" value="RT_dom"/>
</dbReference>
<organism evidence="3 4">
    <name type="scientific">Cajanus cajan</name>
    <name type="common">Pigeon pea</name>
    <name type="synonym">Cajanus indicus</name>
    <dbReference type="NCBI Taxonomy" id="3821"/>
    <lineage>
        <taxon>Eukaryota</taxon>
        <taxon>Viridiplantae</taxon>
        <taxon>Streptophyta</taxon>
        <taxon>Embryophyta</taxon>
        <taxon>Tracheophyta</taxon>
        <taxon>Spermatophyta</taxon>
        <taxon>Magnoliopsida</taxon>
        <taxon>eudicotyledons</taxon>
        <taxon>Gunneridae</taxon>
        <taxon>Pentapetalae</taxon>
        <taxon>rosids</taxon>
        <taxon>fabids</taxon>
        <taxon>Fabales</taxon>
        <taxon>Fabaceae</taxon>
        <taxon>Papilionoideae</taxon>
        <taxon>50 kb inversion clade</taxon>
        <taxon>NPAAA clade</taxon>
        <taxon>indigoferoid/millettioid clade</taxon>
        <taxon>Phaseoleae</taxon>
        <taxon>Cajanus</taxon>
    </lineage>
</organism>
<keyword evidence="4" id="KW-1185">Reference proteome</keyword>
<evidence type="ECO:0000256" key="1">
    <source>
        <dbReference type="ARBA" id="ARBA00023268"/>
    </source>
</evidence>
<accession>A0A151T4B7</accession>
<protein>
    <submittedName>
        <fullName evidence="3">Retrovirus-related Pol polyprotein from transposon 17.6</fullName>
    </submittedName>
</protein>